<protein>
    <submittedName>
        <fullName evidence="1">Uncharacterized protein</fullName>
    </submittedName>
</protein>
<evidence type="ECO:0000313" key="2">
    <source>
        <dbReference type="Proteomes" id="UP000016569"/>
    </source>
</evidence>
<comment type="caution">
    <text evidence="1">The sequence shown here is derived from an EMBL/GenBank/DDBJ whole genome shotgun (WGS) entry which is preliminary data.</text>
</comment>
<dbReference type="RefSeq" id="WP_021698617.1">
    <property type="nucleotide sequence ID" value="NZ_BATC01000082.1"/>
</dbReference>
<proteinExistence type="predicted"/>
<evidence type="ECO:0000313" key="1">
    <source>
        <dbReference type="EMBL" id="GAD60523.1"/>
    </source>
</evidence>
<dbReference type="EMBL" id="BATC01000082">
    <property type="protein sequence ID" value="GAD60523.1"/>
    <property type="molecule type" value="Genomic_DNA"/>
</dbReference>
<dbReference type="AlphaFoldDB" id="A0A8E0NDS8"/>
<name>A0A8E0NDS8_9CAUL</name>
<organism evidence="1 2">
    <name type="scientific">Brevundimonas abyssalis TAR-001</name>
    <dbReference type="NCBI Taxonomy" id="1391729"/>
    <lineage>
        <taxon>Bacteria</taxon>
        <taxon>Pseudomonadati</taxon>
        <taxon>Pseudomonadota</taxon>
        <taxon>Alphaproteobacteria</taxon>
        <taxon>Caulobacterales</taxon>
        <taxon>Caulobacteraceae</taxon>
        <taxon>Brevundimonas</taxon>
    </lineage>
</organism>
<reference evidence="2" key="1">
    <citation type="journal article" date="2013" name="Genome Announc.">
        <title>Draft Genome Sequence of the Dimorphic Prosthecate Bacterium Brevundimonas abyssalis TAR-001T.</title>
        <authorList>
            <person name="Tsubouchi T."/>
            <person name="Nishi S."/>
            <person name="Usui K."/>
            <person name="Shimane Y."/>
            <person name="Takaki Y."/>
            <person name="Maruyama T."/>
            <person name="Hatada Y."/>
        </authorList>
    </citation>
    <scope>NUCLEOTIDE SEQUENCE [LARGE SCALE GENOMIC DNA]</scope>
    <source>
        <strain evidence="2">TAR-001</strain>
    </source>
</reference>
<dbReference type="Proteomes" id="UP000016569">
    <property type="component" value="Unassembled WGS sequence"/>
</dbReference>
<accession>A0A8E0NDS8</accession>
<keyword evidence="2" id="KW-1185">Reference proteome</keyword>
<sequence>MAFLLPGEERIIVCGRTVGAIRQDETGAWWGIGPDDDGWVGPLESRGDALDHVIRPHED</sequence>
<gene>
    <name evidence="1" type="ORF">MBEBAB_2773</name>
</gene>